<evidence type="ECO:0000256" key="1">
    <source>
        <dbReference type="SAM" id="Phobius"/>
    </source>
</evidence>
<dbReference type="RefSeq" id="WP_105335154.1">
    <property type="nucleotide sequence ID" value="NZ_PUHZ01000010.1"/>
</dbReference>
<feature type="transmembrane region" description="Helical" evidence="1">
    <location>
        <begin position="9"/>
        <end position="30"/>
    </location>
</feature>
<protein>
    <submittedName>
        <fullName evidence="2">Uncharacterized protein</fullName>
    </submittedName>
</protein>
<comment type="caution">
    <text evidence="2">The sequence shown here is derived from an EMBL/GenBank/DDBJ whole genome shotgun (WGS) entry which is preliminary data.</text>
</comment>
<dbReference type="EMBL" id="PUHZ01000010">
    <property type="protein sequence ID" value="PQO46183.1"/>
    <property type="molecule type" value="Genomic_DNA"/>
</dbReference>
<feature type="transmembrane region" description="Helical" evidence="1">
    <location>
        <begin position="230"/>
        <end position="251"/>
    </location>
</feature>
<gene>
    <name evidence="2" type="ORF">C5Y93_09350</name>
</gene>
<evidence type="ECO:0000313" key="2">
    <source>
        <dbReference type="EMBL" id="PQO46183.1"/>
    </source>
</evidence>
<keyword evidence="1" id="KW-0812">Transmembrane</keyword>
<dbReference type="AlphaFoldDB" id="A0A2S8GP12"/>
<feature type="transmembrane region" description="Helical" evidence="1">
    <location>
        <begin position="130"/>
        <end position="149"/>
    </location>
</feature>
<proteinExistence type="predicted"/>
<dbReference type="Proteomes" id="UP000237819">
    <property type="component" value="Unassembled WGS sequence"/>
</dbReference>
<keyword evidence="1" id="KW-1133">Transmembrane helix</keyword>
<name>A0A2S8GP12_9BACT</name>
<feature type="transmembrane region" description="Helical" evidence="1">
    <location>
        <begin position="92"/>
        <end position="118"/>
    </location>
</feature>
<sequence>MVIWKLGKLYLLLATVGVHLFWYGFMLMAIDPHQGVLTRISCVTIPFADVGVLGFWLVAGSCRAWLRMMASIVGLSSILAIMVNVIPIYPFVLATALASTMSITAIGTLLLGGIAGYLPGWQGWRVKFALWEIIAATCLVGVALAVLRTVLVDLTISWEQWMGDAEGEFLIYSIVSGLSVAISGLPILSSVRSTRVLSVLVMCVLLAAMPFVEGLLFVGVLEVELGAERVLLVFALHLLQMGFAWGTLIPLKMTFPGFVASLETRATDEQAETPNNGVTQVDRPADDFLKMQ</sequence>
<organism evidence="2 3">
    <name type="scientific">Blastopirellula marina</name>
    <dbReference type="NCBI Taxonomy" id="124"/>
    <lineage>
        <taxon>Bacteria</taxon>
        <taxon>Pseudomonadati</taxon>
        <taxon>Planctomycetota</taxon>
        <taxon>Planctomycetia</taxon>
        <taxon>Pirellulales</taxon>
        <taxon>Pirellulaceae</taxon>
        <taxon>Blastopirellula</taxon>
    </lineage>
</organism>
<feature type="transmembrane region" description="Helical" evidence="1">
    <location>
        <begin position="196"/>
        <end position="218"/>
    </location>
</feature>
<reference evidence="2 3" key="1">
    <citation type="submission" date="2018-02" db="EMBL/GenBank/DDBJ databases">
        <title>Comparative genomes isolates from brazilian mangrove.</title>
        <authorList>
            <person name="Araujo J.E."/>
            <person name="Taketani R.G."/>
            <person name="Silva M.C.P."/>
            <person name="Loureco M.V."/>
            <person name="Andreote F.D."/>
        </authorList>
    </citation>
    <scope>NUCLEOTIDE SEQUENCE [LARGE SCALE GENOMIC DNA]</scope>
    <source>
        <strain evidence="2 3">Nap-Phe MGV</strain>
    </source>
</reference>
<feature type="transmembrane region" description="Helical" evidence="1">
    <location>
        <begin position="65"/>
        <end position="86"/>
    </location>
</feature>
<feature type="transmembrane region" description="Helical" evidence="1">
    <location>
        <begin position="36"/>
        <end position="58"/>
    </location>
</feature>
<feature type="transmembrane region" description="Helical" evidence="1">
    <location>
        <begin position="169"/>
        <end position="189"/>
    </location>
</feature>
<evidence type="ECO:0000313" key="3">
    <source>
        <dbReference type="Proteomes" id="UP000237819"/>
    </source>
</evidence>
<dbReference type="OrthoDB" id="279807at2"/>
<keyword evidence="1" id="KW-0472">Membrane</keyword>
<accession>A0A2S8GP12</accession>